<evidence type="ECO:0000313" key="1">
    <source>
        <dbReference type="EMBL" id="QLH49792.1"/>
    </source>
</evidence>
<accession>A0A7D5NA91</accession>
<dbReference type="AlphaFoldDB" id="A0A7D5NA91"/>
<gene>
    <name evidence="1" type="ORF">HWD57_08365</name>
</gene>
<dbReference type="EMBL" id="CP058708">
    <property type="protein sequence ID" value="QLH49792.1"/>
    <property type="molecule type" value="Genomic_DNA"/>
</dbReference>
<evidence type="ECO:0008006" key="3">
    <source>
        <dbReference type="Google" id="ProtNLM"/>
    </source>
</evidence>
<proteinExistence type="predicted"/>
<evidence type="ECO:0000313" key="2">
    <source>
        <dbReference type="Proteomes" id="UP000509684"/>
    </source>
</evidence>
<sequence length="175" mass="19668">MADRLELLELSDDVLYFDEPCPPRVAAQIDAAAHDYGQPVAEQRLLYAYFLAPEQLSVLVALYRYYFYQHRLEDALVVAERALEVSARRLQLAGGWRNLGPRTLGEAAMRSMGMLRFHLLALKGSAVILLRLGRIGEACTRLRTIADVDRRDALGALPLLEVIDRQYASSPEPLN</sequence>
<name>A0A7D5NA91_9PROT</name>
<dbReference type="KEGG" id="acog:HWD57_08365"/>
<reference evidence="1 2" key="1">
    <citation type="journal article" date="2019" name="Microbiome">
        <title>Annotated bacterial chromosomes from frame-shift-corrected long-read metagenomic data.</title>
        <authorList>
            <person name="Arumugam K."/>
            <person name="Bagci C."/>
            <person name="Bessarab I."/>
            <person name="Beier S."/>
            <person name="Buchfink B."/>
            <person name="Gorska A."/>
            <person name="Qiu G."/>
            <person name="Huson D.H."/>
            <person name="Williams R.B.H."/>
        </authorList>
    </citation>
    <scope>NUCLEOTIDE SEQUENCE [LARGE SCALE GENOMIC DNA]</scope>
    <source>
        <strain evidence="1">SSA1</strain>
    </source>
</reference>
<dbReference type="Proteomes" id="UP000509684">
    <property type="component" value="Chromosome"/>
</dbReference>
<organism evidence="1 2">
    <name type="scientific">Candidatus Accumulibacter cognatus</name>
    <dbReference type="NCBI Taxonomy" id="2954383"/>
    <lineage>
        <taxon>Bacteria</taxon>
        <taxon>Pseudomonadati</taxon>
        <taxon>Pseudomonadota</taxon>
        <taxon>Betaproteobacteria</taxon>
        <taxon>Candidatus Accumulibacter</taxon>
    </lineage>
</organism>
<protein>
    <recommendedName>
        <fullName evidence="3">Tetratricopeptide repeat protein</fullName>
    </recommendedName>
</protein>